<evidence type="ECO:0000256" key="1">
    <source>
        <dbReference type="SAM" id="Phobius"/>
    </source>
</evidence>
<accession>A0ABW8ITM9</accession>
<feature type="transmembrane region" description="Helical" evidence="1">
    <location>
        <begin position="20"/>
        <end position="46"/>
    </location>
</feature>
<gene>
    <name evidence="3" type="ORF">ISP13_07290</name>
</gene>
<keyword evidence="1" id="KW-1133">Transmembrane helix</keyword>
<name>A0ABW8ITM9_9GAMM</name>
<organism evidence="3 4">
    <name type="scientific">Dyella lipolytica</name>
    <dbReference type="NCBI Taxonomy" id="1867835"/>
    <lineage>
        <taxon>Bacteria</taxon>
        <taxon>Pseudomonadati</taxon>
        <taxon>Pseudomonadota</taxon>
        <taxon>Gammaproteobacteria</taxon>
        <taxon>Lysobacterales</taxon>
        <taxon>Rhodanobacteraceae</taxon>
        <taxon>Dyella</taxon>
    </lineage>
</organism>
<feature type="transmembrane region" description="Helical" evidence="1">
    <location>
        <begin position="67"/>
        <end position="95"/>
    </location>
</feature>
<dbReference type="EMBL" id="JADIKG010000011">
    <property type="protein sequence ID" value="MFK2873336.1"/>
    <property type="molecule type" value="Genomic_DNA"/>
</dbReference>
<keyword evidence="1" id="KW-0812">Transmembrane</keyword>
<dbReference type="RefSeq" id="WP_284397672.1">
    <property type="nucleotide sequence ID" value="NZ_BSNQ01000003.1"/>
</dbReference>
<evidence type="ECO:0000259" key="2">
    <source>
        <dbReference type="Pfam" id="PF13828"/>
    </source>
</evidence>
<proteinExistence type="predicted"/>
<reference evidence="3 4" key="1">
    <citation type="submission" date="2020-10" db="EMBL/GenBank/DDBJ databases">
        <title>Phylogeny of dyella-like bacteria.</title>
        <authorList>
            <person name="Fu J."/>
        </authorList>
    </citation>
    <scope>NUCLEOTIDE SEQUENCE [LARGE SCALE GENOMIC DNA]</scope>
    <source>
        <strain evidence="3 4">DHOB07</strain>
    </source>
</reference>
<evidence type="ECO:0000313" key="3">
    <source>
        <dbReference type="EMBL" id="MFK2873336.1"/>
    </source>
</evidence>
<sequence length="101" mass="10634">MSYPPPAYRSTSTLAVVSLIFGIATWFMLPLIGAVVAIVCGHLASSEIRRAPPGSMDGQSMATAGKVLGYIHLALVLLTVAIVLGLLLFGVSLGFHSLHWN</sequence>
<feature type="domain" description="DUF4190" evidence="2">
    <location>
        <begin position="14"/>
        <end position="78"/>
    </location>
</feature>
<protein>
    <submittedName>
        <fullName evidence="3">DUF4190 domain-containing protein</fullName>
    </submittedName>
</protein>
<keyword evidence="1" id="KW-0472">Membrane</keyword>
<dbReference type="Proteomes" id="UP001620405">
    <property type="component" value="Unassembled WGS sequence"/>
</dbReference>
<dbReference type="Pfam" id="PF13828">
    <property type="entry name" value="DUF4190"/>
    <property type="match status" value="1"/>
</dbReference>
<dbReference type="InterPro" id="IPR025241">
    <property type="entry name" value="DUF4190"/>
</dbReference>
<evidence type="ECO:0000313" key="4">
    <source>
        <dbReference type="Proteomes" id="UP001620405"/>
    </source>
</evidence>
<comment type="caution">
    <text evidence="3">The sequence shown here is derived from an EMBL/GenBank/DDBJ whole genome shotgun (WGS) entry which is preliminary data.</text>
</comment>
<keyword evidence="4" id="KW-1185">Reference proteome</keyword>